<dbReference type="AlphaFoldDB" id="A0AAE7JU05"/>
<evidence type="ECO:0000313" key="1">
    <source>
        <dbReference type="EMBL" id="QKJ59369.2"/>
    </source>
</evidence>
<organism evidence="1 2">
    <name type="scientific">Serratia fonticola</name>
    <dbReference type="NCBI Taxonomy" id="47917"/>
    <lineage>
        <taxon>Bacteria</taxon>
        <taxon>Pseudomonadati</taxon>
        <taxon>Pseudomonadota</taxon>
        <taxon>Gammaproteobacteria</taxon>
        <taxon>Enterobacterales</taxon>
        <taxon>Yersiniaceae</taxon>
        <taxon>Serratia</taxon>
    </lineage>
</organism>
<sequence length="350" mass="40664">MSDNGRLTESVNNMKYQAEKISFLSDCLVRAISEVVTDFAENELNPSYLKDTIKVFKSRVYADSLLNSLSSMIDYYYMDMAIRMGSKLENVRSIQYKKVQNNRISKKGGWLRFLKDNESLFNEKFANRDQMWDLHYYLWSEVYRADLVSLGVMETTTPPYEETVDEKTGKTVIEPDKLIAEYFYRTSFLHCDRTGNGHSSNIFLELNNFLKHNRSPILEYEVQKVRANGKASLVALPFFKVKESEYCFLGEGVVSYFAKISCKELKSNLDFRSKRNGELCDIEKEWGPVISLDTENNYECNGRLFFNVDHVLISKAEDSISINVISLMHVSRRILREMERILDVVLISKK</sequence>
<dbReference type="Proteomes" id="UP000503464">
    <property type="component" value="Chromosome"/>
</dbReference>
<gene>
    <name evidence="1" type="ORF">G9399_14800</name>
</gene>
<name>A0AAE7JU05_SERFO</name>
<protein>
    <submittedName>
        <fullName evidence="1">Uncharacterized protein</fullName>
    </submittedName>
</protein>
<dbReference type="EMBL" id="CP054160">
    <property type="protein sequence ID" value="QKJ59369.2"/>
    <property type="molecule type" value="Genomic_DNA"/>
</dbReference>
<dbReference type="RefSeq" id="WP_221035467.1">
    <property type="nucleotide sequence ID" value="NZ_CP054160.3"/>
</dbReference>
<evidence type="ECO:0000313" key="2">
    <source>
        <dbReference type="Proteomes" id="UP000503464"/>
    </source>
</evidence>
<accession>A0AAE7JU05</accession>
<proteinExistence type="predicted"/>
<reference evidence="2" key="1">
    <citation type="submission" date="2020-03" db="EMBL/GenBank/DDBJ databases">
        <title>Genome sequences of seven Enterobacteriaceae strains isolated from Canadian wastewater treatment facilities.</title>
        <authorList>
            <person name="Huang H."/>
            <person name="Chmara J.T."/>
            <person name="Duceppe M.-O."/>
        </authorList>
    </citation>
    <scope>NUCLEOTIDE SEQUENCE [LARGE SCALE GENOMIC DNA]</scope>
    <source>
        <strain evidence="2">Biosolid 3</strain>
    </source>
</reference>